<dbReference type="AlphaFoldDB" id="A0A2J6TLM5"/>
<dbReference type="GeneID" id="36587661"/>
<proteinExistence type="predicted"/>
<reference evidence="1 2" key="1">
    <citation type="submission" date="2016-04" db="EMBL/GenBank/DDBJ databases">
        <title>A degradative enzymes factory behind the ericoid mycorrhizal symbiosis.</title>
        <authorList>
            <consortium name="DOE Joint Genome Institute"/>
            <person name="Martino E."/>
            <person name="Morin E."/>
            <person name="Grelet G."/>
            <person name="Kuo A."/>
            <person name="Kohler A."/>
            <person name="Daghino S."/>
            <person name="Barry K."/>
            <person name="Choi C."/>
            <person name="Cichocki N."/>
            <person name="Clum A."/>
            <person name="Copeland A."/>
            <person name="Hainaut M."/>
            <person name="Haridas S."/>
            <person name="Labutti K."/>
            <person name="Lindquist E."/>
            <person name="Lipzen A."/>
            <person name="Khouja H.-R."/>
            <person name="Murat C."/>
            <person name="Ohm R."/>
            <person name="Olson A."/>
            <person name="Spatafora J."/>
            <person name="Veneault-Fourrey C."/>
            <person name="Henrissat B."/>
            <person name="Grigoriev I."/>
            <person name="Martin F."/>
            <person name="Perotto S."/>
        </authorList>
    </citation>
    <scope>NUCLEOTIDE SEQUENCE [LARGE SCALE GENOMIC DNA]</scope>
    <source>
        <strain evidence="1 2">E</strain>
    </source>
</reference>
<dbReference type="InParanoid" id="A0A2J6TLM5"/>
<gene>
    <name evidence="1" type="ORF">K444DRAFT_609482</name>
</gene>
<accession>A0A2J6TLM5</accession>
<protein>
    <submittedName>
        <fullName evidence="1">Uncharacterized protein</fullName>
    </submittedName>
</protein>
<dbReference type="RefSeq" id="XP_024740792.1">
    <property type="nucleotide sequence ID" value="XM_024879584.1"/>
</dbReference>
<sequence>MVFQGCIVDKVDKIASYLPPRRWYDKYNTSGANSFFFLEWMERAQERSEAYKGQADRLLLNWIETIQAKSCGLWNQSLIVDSASLASIAKSWLRLFEDETQVETEEIRQFHAACLPSFGIGIARRGHFCLIPRFAASHDLVCIPYGSKVPLSSGK</sequence>
<dbReference type="Proteomes" id="UP000235371">
    <property type="component" value="Unassembled WGS sequence"/>
</dbReference>
<organism evidence="1 2">
    <name type="scientific">Hyaloscypha bicolor E</name>
    <dbReference type="NCBI Taxonomy" id="1095630"/>
    <lineage>
        <taxon>Eukaryota</taxon>
        <taxon>Fungi</taxon>
        <taxon>Dikarya</taxon>
        <taxon>Ascomycota</taxon>
        <taxon>Pezizomycotina</taxon>
        <taxon>Leotiomycetes</taxon>
        <taxon>Helotiales</taxon>
        <taxon>Hyaloscyphaceae</taxon>
        <taxon>Hyaloscypha</taxon>
        <taxon>Hyaloscypha bicolor</taxon>
    </lineage>
</organism>
<evidence type="ECO:0000313" key="1">
    <source>
        <dbReference type="EMBL" id="PMD63888.1"/>
    </source>
</evidence>
<dbReference type="OrthoDB" id="2157530at2759"/>
<evidence type="ECO:0000313" key="2">
    <source>
        <dbReference type="Proteomes" id="UP000235371"/>
    </source>
</evidence>
<name>A0A2J6TLM5_9HELO</name>
<dbReference type="EMBL" id="KZ613777">
    <property type="protein sequence ID" value="PMD63888.1"/>
    <property type="molecule type" value="Genomic_DNA"/>
</dbReference>
<keyword evidence="2" id="KW-1185">Reference proteome</keyword>